<dbReference type="EMBL" id="CACTIH010002400">
    <property type="protein sequence ID" value="CAA2976295.1"/>
    <property type="molecule type" value="Genomic_DNA"/>
</dbReference>
<dbReference type="OrthoDB" id="686813at2759"/>
<accession>A0A8S0RBX5</accession>
<dbReference type="Gramene" id="OE9A055014T1">
    <property type="protein sequence ID" value="OE9A055014C1"/>
    <property type="gene ID" value="OE9A055014"/>
</dbReference>
<organism evidence="1 2">
    <name type="scientific">Olea europaea subsp. europaea</name>
    <dbReference type="NCBI Taxonomy" id="158383"/>
    <lineage>
        <taxon>Eukaryota</taxon>
        <taxon>Viridiplantae</taxon>
        <taxon>Streptophyta</taxon>
        <taxon>Embryophyta</taxon>
        <taxon>Tracheophyta</taxon>
        <taxon>Spermatophyta</taxon>
        <taxon>Magnoliopsida</taxon>
        <taxon>eudicotyledons</taxon>
        <taxon>Gunneridae</taxon>
        <taxon>Pentapetalae</taxon>
        <taxon>asterids</taxon>
        <taxon>lamiids</taxon>
        <taxon>Lamiales</taxon>
        <taxon>Oleaceae</taxon>
        <taxon>Oleeae</taxon>
        <taxon>Olea</taxon>
    </lineage>
</organism>
<dbReference type="PANTHER" id="PTHR34464">
    <property type="entry name" value="OS09G0376300 PROTEIN"/>
    <property type="match status" value="1"/>
</dbReference>
<reference evidence="1 2" key="1">
    <citation type="submission" date="2019-12" db="EMBL/GenBank/DDBJ databases">
        <authorList>
            <person name="Alioto T."/>
            <person name="Alioto T."/>
            <person name="Gomez Garrido J."/>
        </authorList>
    </citation>
    <scope>NUCLEOTIDE SEQUENCE [LARGE SCALE GENOMIC DNA]</scope>
</reference>
<evidence type="ECO:0000313" key="1">
    <source>
        <dbReference type="EMBL" id="CAA2976295.1"/>
    </source>
</evidence>
<dbReference type="AlphaFoldDB" id="A0A8S0RBX5"/>
<gene>
    <name evidence="1" type="ORF">OLEA9_A055014</name>
</gene>
<protein>
    <submittedName>
        <fullName evidence="1">Uncharacterized protein</fullName>
    </submittedName>
</protein>
<dbReference type="PANTHER" id="PTHR34464:SF5">
    <property type="match status" value="1"/>
</dbReference>
<proteinExistence type="predicted"/>
<keyword evidence="2" id="KW-1185">Reference proteome</keyword>
<comment type="caution">
    <text evidence="1">The sequence shown here is derived from an EMBL/GenBank/DDBJ whole genome shotgun (WGS) entry which is preliminary data.</text>
</comment>
<evidence type="ECO:0000313" key="2">
    <source>
        <dbReference type="Proteomes" id="UP000594638"/>
    </source>
</evidence>
<name>A0A8S0RBX5_OLEEU</name>
<dbReference type="Gramene" id="OE9A055014T2">
    <property type="protein sequence ID" value="OE9A055014C2"/>
    <property type="gene ID" value="OE9A055014"/>
</dbReference>
<dbReference type="Proteomes" id="UP000594638">
    <property type="component" value="Unassembled WGS sequence"/>
</dbReference>
<sequence length="170" mass="19158">MALALTHLSWWRWSGKEKEPEISDGSSLNSSHESDLWEMDTLKFPLFHGKAIGSTSGRVKKKWHSREERRIDREYDVVLVPSDGGCLSGSDSDGSDWSVGWLEPHGPGFQSDDNFDDCFAVLVPCYGHGRKDLVDNSKEVFNGTIGNILDIHAAENKKYMEQWVSTLQNN</sequence>